<dbReference type="OrthoDB" id="2150121at2759"/>
<comment type="similarity">
    <text evidence="1">Belongs to the FAM161 family.</text>
</comment>
<dbReference type="GO" id="GO:0005856">
    <property type="term" value="C:cytoskeleton"/>
    <property type="evidence" value="ECO:0007669"/>
    <property type="project" value="UniProtKB-ARBA"/>
</dbReference>
<dbReference type="InterPro" id="IPR051655">
    <property type="entry name" value="FAM161"/>
</dbReference>
<feature type="region of interest" description="Disordered" evidence="3">
    <location>
        <begin position="421"/>
        <end position="465"/>
    </location>
</feature>
<name>A0A8J0TQG8_XENLA</name>
<evidence type="ECO:0000313" key="6">
    <source>
        <dbReference type="Xenbase" id="XB-GENE-6487470"/>
    </source>
</evidence>
<evidence type="ECO:0000313" key="4">
    <source>
        <dbReference type="Proteomes" id="UP000186698"/>
    </source>
</evidence>
<dbReference type="AGR" id="Xenbase:XB-GENE-6487470"/>
<dbReference type="Proteomes" id="UP000186698">
    <property type="component" value="Chromosome 8S"/>
</dbReference>
<dbReference type="Pfam" id="PF10595">
    <property type="entry name" value="FAM161A_B"/>
    <property type="match status" value="1"/>
</dbReference>
<feature type="region of interest" description="Disordered" evidence="3">
    <location>
        <begin position="232"/>
        <end position="263"/>
    </location>
</feature>
<dbReference type="GeneID" id="108699844"/>
<dbReference type="PANTHER" id="PTHR21501:SF4">
    <property type="entry name" value="PROTEIN FAM161B"/>
    <property type="match status" value="1"/>
</dbReference>
<gene>
    <name evidence="5 6" type="primary">fam161b.S</name>
</gene>
<dbReference type="AlphaFoldDB" id="A0A8J0TQG8"/>
<dbReference type="RefSeq" id="XP_018087952.1">
    <property type="nucleotide sequence ID" value="XM_018232463.2"/>
</dbReference>
<keyword evidence="4" id="KW-1185">Reference proteome</keyword>
<feature type="compositionally biased region" description="Polar residues" evidence="3">
    <location>
        <begin position="250"/>
        <end position="261"/>
    </location>
</feature>
<evidence type="ECO:0000256" key="2">
    <source>
        <dbReference type="ARBA" id="ARBA00023054"/>
    </source>
</evidence>
<protein>
    <submittedName>
        <fullName evidence="5">Protein FAM161B isoform X2</fullName>
    </submittedName>
</protein>
<reference evidence="5" key="1">
    <citation type="submission" date="2025-08" db="UniProtKB">
        <authorList>
            <consortium name="RefSeq"/>
        </authorList>
    </citation>
    <scope>IDENTIFICATION</scope>
    <source>
        <strain evidence="5">J_2021</strain>
        <tissue evidence="5">Erythrocytes</tissue>
    </source>
</reference>
<dbReference type="CTD" id="108699844"/>
<sequence length="569" mass="66374">MKTRVAAIGRWQKSVENPSNADSMDWKNETDGTDLFSRVARLMDYVDQEEDNYNSEQDLQEKLQALKIRNGLYLQELNSIYQAYSKPSQTSKDFALEELFANNETCNRVPKPLKAFDDVEQKVRKSKGATKDNDFEVTVPRPFQMTLREADRKDKLKLNGFLGTVDTTIDAESLEDQECLKQFRAQPVPSKVFMPLYDELMEEHEAKKKAHILKRKEFLLATQKPFSFLAKEEERKKKTISRSETAPPGKQQQRRTNSDSYRTILDPALSDKLREAELLRKINSQIRAKVMLENSAAPIPLNSRERDPQTSTLLKTKQEHLSYLQQNLTFQPHIKTAVPDFQKLYKMFQKESLMNQKVKEPTRNKPFTLHTSRRSEQRKPKQTNKEASSDLKTPSRSISSVDLSSLSPNTLPVYITDSTNRRKSAIRSSLEEKHYEDTERAEWSKKQKKKSQVMQRSLSRRAKALDPHLSLADTIKDKLNYNRQSDRRRAKEYTEELEQMKKRVKERPYLFEHVSKRNAVNEVEQKFKSTMQEAGITEEFLQHKGGVHENAIEKESIQEKTWEEHSHDL</sequence>
<evidence type="ECO:0000256" key="1">
    <source>
        <dbReference type="ARBA" id="ARBA00006663"/>
    </source>
</evidence>
<dbReference type="Xenbase" id="XB-GENE-6487470">
    <property type="gene designation" value="fam161b.S"/>
</dbReference>
<dbReference type="InterPro" id="IPR019579">
    <property type="entry name" value="FAM161A/B"/>
</dbReference>
<organism evidence="4 5">
    <name type="scientific">Xenopus laevis</name>
    <name type="common">African clawed frog</name>
    <dbReference type="NCBI Taxonomy" id="8355"/>
    <lineage>
        <taxon>Eukaryota</taxon>
        <taxon>Metazoa</taxon>
        <taxon>Chordata</taxon>
        <taxon>Craniata</taxon>
        <taxon>Vertebrata</taxon>
        <taxon>Euteleostomi</taxon>
        <taxon>Amphibia</taxon>
        <taxon>Batrachia</taxon>
        <taxon>Anura</taxon>
        <taxon>Pipoidea</taxon>
        <taxon>Pipidae</taxon>
        <taxon>Xenopodinae</taxon>
        <taxon>Xenopus</taxon>
        <taxon>Xenopus</taxon>
    </lineage>
</organism>
<evidence type="ECO:0000256" key="3">
    <source>
        <dbReference type="SAM" id="MobiDB-lite"/>
    </source>
</evidence>
<keyword evidence="2" id="KW-0175">Coiled coil</keyword>
<dbReference type="PANTHER" id="PTHR21501">
    <property type="entry name" value="PROTEIN FAM-161"/>
    <property type="match status" value="1"/>
</dbReference>
<dbReference type="GO" id="GO:0044782">
    <property type="term" value="P:cilium organization"/>
    <property type="evidence" value="ECO:0000318"/>
    <property type="project" value="GO_Central"/>
</dbReference>
<evidence type="ECO:0000313" key="5">
    <source>
        <dbReference type="RefSeq" id="XP_018087952.1"/>
    </source>
</evidence>
<feature type="compositionally biased region" description="Basic and acidic residues" evidence="3">
    <location>
        <begin position="429"/>
        <end position="445"/>
    </location>
</feature>
<feature type="compositionally biased region" description="Basic and acidic residues" evidence="3">
    <location>
        <begin position="373"/>
        <end position="389"/>
    </location>
</feature>
<accession>A0A8J0TQG8</accession>
<feature type="region of interest" description="Disordered" evidence="3">
    <location>
        <begin position="355"/>
        <end position="403"/>
    </location>
</feature>
<proteinExistence type="inferred from homology"/>
<dbReference type="GO" id="GO:0005929">
    <property type="term" value="C:cilium"/>
    <property type="evidence" value="ECO:0007669"/>
    <property type="project" value="TreeGrafter"/>
</dbReference>